<organism evidence="1">
    <name type="scientific">uncultured Caudovirales phage</name>
    <dbReference type="NCBI Taxonomy" id="2100421"/>
    <lineage>
        <taxon>Viruses</taxon>
        <taxon>Duplodnaviria</taxon>
        <taxon>Heunggongvirae</taxon>
        <taxon>Uroviricota</taxon>
        <taxon>Caudoviricetes</taxon>
        <taxon>Peduoviridae</taxon>
        <taxon>Maltschvirus</taxon>
        <taxon>Maltschvirus maltsch</taxon>
    </lineage>
</organism>
<proteinExistence type="predicted"/>
<name>A0A6J5KM70_9CAUD</name>
<gene>
    <name evidence="1" type="ORF">UFOVP43_5</name>
</gene>
<protein>
    <submittedName>
        <fullName evidence="1">Uncharacterized protein</fullName>
    </submittedName>
</protein>
<evidence type="ECO:0000313" key="1">
    <source>
        <dbReference type="EMBL" id="CAB4123424.1"/>
    </source>
</evidence>
<dbReference type="EMBL" id="LR796171">
    <property type="protein sequence ID" value="CAB4123424.1"/>
    <property type="molecule type" value="Genomic_DNA"/>
</dbReference>
<reference evidence="1" key="1">
    <citation type="submission" date="2020-04" db="EMBL/GenBank/DDBJ databases">
        <authorList>
            <person name="Chiriac C."/>
            <person name="Salcher M."/>
            <person name="Ghai R."/>
            <person name="Kavagutti S V."/>
        </authorList>
    </citation>
    <scope>NUCLEOTIDE SEQUENCE</scope>
</reference>
<sequence>MGQLTFQATLGGAVNLVGPNTASTLNLTLPSADGSSGQALTTNGSGVLSFASAGASTSANNTWTGTQTFNGTSSTFGAVLLDSAETVNVVAAAPSATTNLYVQSGSVQYYTTNAANNFVVNIAFSSGTSMNTALATGQVETATLITTQGSTAYYGTSIQVDGTTSGVTTKWIGGAPTAGNASGLDTYRFAVIKTASATYTVLASLTQYK</sequence>
<accession>A0A6J5KM70</accession>